<dbReference type="RefSeq" id="WP_380864453.1">
    <property type="nucleotide sequence ID" value="NZ_JBHSKM010000045.1"/>
</dbReference>
<name>A0ABW0CVN0_STRCD</name>
<reference evidence="4" key="1">
    <citation type="journal article" date="2019" name="Int. J. Syst. Evol. Microbiol.">
        <title>The Global Catalogue of Microorganisms (GCM) 10K type strain sequencing project: providing services to taxonomists for standard genome sequencing and annotation.</title>
        <authorList>
            <consortium name="The Broad Institute Genomics Platform"/>
            <consortium name="The Broad Institute Genome Sequencing Center for Infectious Disease"/>
            <person name="Wu L."/>
            <person name="Ma J."/>
        </authorList>
    </citation>
    <scope>NUCLEOTIDE SEQUENCE [LARGE SCALE GENOMIC DNA]</scope>
    <source>
        <strain evidence="4">KCTC 42586</strain>
    </source>
</reference>
<dbReference type="InterPro" id="IPR043144">
    <property type="entry name" value="Mal/L-sulf/L-lact_DH-like_ah"/>
</dbReference>
<accession>A0ABW0CVN0</accession>
<dbReference type="PANTHER" id="PTHR11091">
    <property type="entry name" value="OXIDOREDUCTASE-RELATED"/>
    <property type="match status" value="1"/>
</dbReference>
<dbReference type="SUPFAM" id="SSF89733">
    <property type="entry name" value="L-sulfolactate dehydrogenase-like"/>
    <property type="match status" value="1"/>
</dbReference>
<keyword evidence="4" id="KW-1185">Reference proteome</keyword>
<dbReference type="InterPro" id="IPR043143">
    <property type="entry name" value="Mal/L-sulf/L-lact_DH-like_NADP"/>
</dbReference>
<dbReference type="PANTHER" id="PTHR11091:SF0">
    <property type="entry name" value="MALATE DEHYDROGENASE"/>
    <property type="match status" value="1"/>
</dbReference>
<protein>
    <submittedName>
        <fullName evidence="3">Ldh family oxidoreductase</fullName>
    </submittedName>
</protein>
<dbReference type="Proteomes" id="UP001596263">
    <property type="component" value="Unassembled WGS sequence"/>
</dbReference>
<sequence>MAIGSLRGLMGEACRAGSVPKDKVEFVVEHYLAGELRGRGAHGIAKFCFEAQFFPQREGCPQIVRENGALSVIDARREIGPISAAYAVEVAVGKAAGFGAGIVGMINTQRYGILAQWSERIAEHGYLGIVMNTSRAEATIHGGRTPVLGVNPLSFAIPTLNEHFVADMSTTLAPMGVLWEARRTGGPLPHGCFVDDRGNPTADADAATSAVVFGEHRGFALSLLVQILTGSLFAFPMGAEVDSTWSTGYTFLALDPSFGGQVAGFPERNTQLVDAMRSAVTRDGAAVRLPGQVSRERADRALATGTVELDDTVYRRLQARAAGDFACD</sequence>
<dbReference type="Gene3D" id="3.30.1370.60">
    <property type="entry name" value="Hypothetical oxidoreductase yiak, domain 2"/>
    <property type="match status" value="1"/>
</dbReference>
<evidence type="ECO:0000256" key="1">
    <source>
        <dbReference type="ARBA" id="ARBA00006056"/>
    </source>
</evidence>
<dbReference type="InterPro" id="IPR003767">
    <property type="entry name" value="Malate/L-lactate_DH-like"/>
</dbReference>
<dbReference type="EMBL" id="JBHSKM010000045">
    <property type="protein sequence ID" value="MFC5220014.1"/>
    <property type="molecule type" value="Genomic_DNA"/>
</dbReference>
<evidence type="ECO:0000313" key="3">
    <source>
        <dbReference type="EMBL" id="MFC5220014.1"/>
    </source>
</evidence>
<organism evidence="3 4">
    <name type="scientific">Streptomyces coerulescens</name>
    <dbReference type="NCBI Taxonomy" id="29304"/>
    <lineage>
        <taxon>Bacteria</taxon>
        <taxon>Bacillati</taxon>
        <taxon>Actinomycetota</taxon>
        <taxon>Actinomycetes</taxon>
        <taxon>Kitasatosporales</taxon>
        <taxon>Streptomycetaceae</taxon>
        <taxon>Streptomyces</taxon>
    </lineage>
</organism>
<comment type="similarity">
    <text evidence="1">Belongs to the LDH2/MDH2 oxidoreductase family.</text>
</comment>
<gene>
    <name evidence="3" type="ORF">ACFPQ9_40005</name>
</gene>
<proteinExistence type="inferred from homology"/>
<evidence type="ECO:0000256" key="2">
    <source>
        <dbReference type="ARBA" id="ARBA00023002"/>
    </source>
</evidence>
<comment type="caution">
    <text evidence="3">The sequence shown here is derived from an EMBL/GenBank/DDBJ whole genome shotgun (WGS) entry which is preliminary data.</text>
</comment>
<keyword evidence="2" id="KW-0560">Oxidoreductase</keyword>
<evidence type="ECO:0000313" key="4">
    <source>
        <dbReference type="Proteomes" id="UP001596263"/>
    </source>
</evidence>
<dbReference type="InterPro" id="IPR036111">
    <property type="entry name" value="Mal/L-sulfo/L-lacto_DH-like_sf"/>
</dbReference>
<dbReference type="Gene3D" id="1.10.1530.10">
    <property type="match status" value="1"/>
</dbReference>
<dbReference type="Pfam" id="PF02615">
    <property type="entry name" value="Ldh_2"/>
    <property type="match status" value="1"/>
</dbReference>